<dbReference type="Proteomes" id="UP000001219">
    <property type="component" value="Chromosome"/>
</dbReference>
<dbReference type="InterPro" id="IPR020806">
    <property type="entry name" value="PKS_PP-bd"/>
</dbReference>
<dbReference type="InterPro" id="IPR001242">
    <property type="entry name" value="Condensation_dom"/>
</dbReference>
<dbReference type="Gene3D" id="3.30.559.10">
    <property type="entry name" value="Chloramphenicol acetyltransferase-like domain"/>
    <property type="match status" value="2"/>
</dbReference>
<evidence type="ECO:0000256" key="2">
    <source>
        <dbReference type="ARBA" id="ARBA00022450"/>
    </source>
</evidence>
<keyword evidence="3" id="KW-0597">Phosphoprotein</keyword>
<dbReference type="NCBIfam" id="TIGR01733">
    <property type="entry name" value="AA-adenyl-dom"/>
    <property type="match status" value="1"/>
</dbReference>
<dbReference type="CDD" id="cd05930">
    <property type="entry name" value="A_NRPS"/>
    <property type="match status" value="1"/>
</dbReference>
<keyword evidence="2" id="KW-0596">Phosphopantetheine</keyword>
<proteinExistence type="predicted"/>
<dbReference type="InterPro" id="IPR020845">
    <property type="entry name" value="AMP-binding_CS"/>
</dbReference>
<dbReference type="SUPFAM" id="SSF47336">
    <property type="entry name" value="ACP-like"/>
    <property type="match status" value="1"/>
</dbReference>
<dbReference type="GO" id="GO:0005737">
    <property type="term" value="C:cytoplasm"/>
    <property type="evidence" value="ECO:0007669"/>
    <property type="project" value="TreeGrafter"/>
</dbReference>
<dbReference type="PANTHER" id="PTHR45527:SF1">
    <property type="entry name" value="FATTY ACID SYNTHASE"/>
    <property type="match status" value="1"/>
</dbReference>
<dbReference type="EMBL" id="CP001802">
    <property type="protein sequence ID" value="ACY19959.1"/>
    <property type="molecule type" value="Genomic_DNA"/>
</dbReference>
<dbReference type="FunFam" id="3.40.50.980:FF:000001">
    <property type="entry name" value="Non-ribosomal peptide synthetase"/>
    <property type="match status" value="1"/>
</dbReference>
<reference evidence="5 6" key="2">
    <citation type="journal article" date="2010" name="Stand. Genomic Sci.">
        <title>Complete genome sequence of Gordonia bronchialis type strain (3410).</title>
        <authorList>
            <person name="Ivanova N."/>
            <person name="Sikorski J."/>
            <person name="Jando M."/>
            <person name="Lapidus A."/>
            <person name="Nolan M."/>
            <person name="Lucas S."/>
            <person name="Del Rio T.G."/>
            <person name="Tice H."/>
            <person name="Copeland A."/>
            <person name="Cheng J.F."/>
            <person name="Chen F."/>
            <person name="Bruce D."/>
            <person name="Goodwin L."/>
            <person name="Pitluck S."/>
            <person name="Mavromatis K."/>
            <person name="Ovchinnikova G."/>
            <person name="Pati A."/>
            <person name="Chen A."/>
            <person name="Palaniappan K."/>
            <person name="Land M."/>
            <person name="Hauser L."/>
            <person name="Chang Y.J."/>
            <person name="Jeffries C.D."/>
            <person name="Chain P."/>
            <person name="Saunders E."/>
            <person name="Han C."/>
            <person name="Detter J.C."/>
            <person name="Brettin T."/>
            <person name="Rohde M."/>
            <person name="Goker M."/>
            <person name="Bristow J."/>
            <person name="Eisen J.A."/>
            <person name="Markowitz V."/>
            <person name="Hugenholtz P."/>
            <person name="Klenk H.P."/>
            <person name="Kyrpides N.C."/>
        </authorList>
    </citation>
    <scope>NUCLEOTIDE SEQUENCE [LARGE SCALE GENOMIC DNA]</scope>
    <source>
        <strain evidence="6">ATCC 25592 / DSM 43247 / BCRC 13721 / JCM 3198 / KCTC 3076 / NBRC 16047 / NCTC 10667</strain>
    </source>
</reference>
<accession>D0L272</accession>
<evidence type="ECO:0000313" key="5">
    <source>
        <dbReference type="EMBL" id="ACY19959.1"/>
    </source>
</evidence>
<dbReference type="Gene3D" id="1.10.1200.10">
    <property type="entry name" value="ACP-like"/>
    <property type="match status" value="1"/>
</dbReference>
<dbReference type="InterPro" id="IPR023213">
    <property type="entry name" value="CAT-like_dom_sf"/>
</dbReference>
<feature type="domain" description="Carrier" evidence="4">
    <location>
        <begin position="975"/>
        <end position="1050"/>
    </location>
</feature>
<dbReference type="InterPro" id="IPR009081">
    <property type="entry name" value="PP-bd_ACP"/>
</dbReference>
<dbReference type="Gene3D" id="2.30.38.10">
    <property type="entry name" value="Luciferase, Domain 3"/>
    <property type="match status" value="1"/>
</dbReference>
<dbReference type="GO" id="GO:0003824">
    <property type="term" value="F:catalytic activity"/>
    <property type="evidence" value="ECO:0007669"/>
    <property type="project" value="InterPro"/>
</dbReference>
<sequence>MTISVPNGHHTGTSPRRELSAAERRIWFDRSRTRAGSDSGILCSVVSFDGLPDVSRLREAMAGVWRRHEVLTSTHHVGPDGEPYRLRSGVEPEWIEHDLTALDPAAAERRIDVVRQRLAARPFELADQAPLRVAVLRVDADRHVMIVAAHAIAWDDDSLGILLHDVASELDNRAHTIDSAPTATSGIGATDIGFWQTELADLPDAALNPRAQNPMTPGPAASGESVTATIDVDPALLCAADEFARRRRMSLVDVLLAAHSAFMLRCTGITDLVTTVPAATIAARTLAAHTPMSRAPIGQYGNAMLVRSHPDPGATFDDQVSAVAATLDRVARHLDDGLDDVLEATRPARGAHGLTRVSRVGFAVHPAVPAPGAVVSAASHAGAATIRVIRADRPKPPVPWHLAVELDGIRPQVRMTMTGSDAESATETGRRYLTLLAGAIAEPATTLGRLPLLPPERRDAVLAAAYGPRASHPPTTLCAVVERIVATRPQRPALIADRAGTVAEIAYREMNARANRVARQLISSGVGTEVVVGLRMPPSVEFVVAALAVLKAGGAYLPIDPGYPAERVRTLTDDAKPALVWDADDLRGAETAGRQLDSADITDADRLRPLRPDNLAYVMYTSGSTGTPKGVPVAHAAIADHVLGFIAQWPIPSESRVLLTSSVGFDASFLDIFVTLSTGASIVVPDPRRARDLGYLAALIADRRVTLLHLVPSLLRELVMLPHRAEWHALTHVAVGGDRLPGEVADRALSTLDVELRNYYGPTEAVVSATHHPVVPASGHPIEPIGRPNTNVDAHVLDDRLEVVADGLVGELYLGGKQLARGYLDRAAMTAAHFVADPFGVGGRLYRTGDLVRRNRSGVLEFIGRADDQVKIRGHRIELGEVTATLLRHPDVDDCLVCAAPTADGDNAVHAYLVTANPDALDVAAVRRFAAHQLPEVMVPTAFATLASLPRTAAGKVDAASLPSARPVGAGIQRRPRSVTETRVANLYAEFFGVDDVYADDSFFDLGGHSLTAHRFLAALREHLGVRLDVEQLYGLPTVTGVADTVDATRGRRPGFDVAGRSDDALIEPTAAQILAVRRGTTHVVCAMTRLRGPIDPEALTAAVIEVAGRHDAMRLTTADATSLTFTVLDGVELEVDLTGPPDAPGRVLAVDLTPGAPLWRIRLRGSAEAPTLEVFAHRAAGDEFSVRAIVAEIADTYSGRGHSPVSGRFGDYARWYAATATADAASIAWWRSAYDGLPLTRRVTTITQPQVSASITVAPGIRRRAQAVAVGAGLSESALYAAATAVVAHRLGHAAPGDDLLLGTLTGRESPSSATLIGPLTAPAVLRYDLSGDLRLTSVLDQARFAAHGADTAVDVPVEVHRTVALADLPGEPALAATIRFIPATPDTVQFGDTLADVAVADVPAPDAPAPDGVLVTCRPVDGTIAVTAAAPADRFGQDEIGAWTTTIGHVLDQFVTASDRRLSELFPAADPTSRGHQ</sequence>
<dbReference type="HOGENOM" id="CLU_000022_2_4_11"/>
<organism evidence="5 6">
    <name type="scientific">Gordonia bronchialis (strain ATCC 25592 / DSM 43247 / BCRC 13721 / JCM 3198 / KCTC 3076 / NBRC 16047 / NCTC 10667)</name>
    <name type="common">Rhodococcus bronchialis</name>
    <dbReference type="NCBI Taxonomy" id="526226"/>
    <lineage>
        <taxon>Bacteria</taxon>
        <taxon>Bacillati</taxon>
        <taxon>Actinomycetota</taxon>
        <taxon>Actinomycetes</taxon>
        <taxon>Mycobacteriales</taxon>
        <taxon>Gordoniaceae</taxon>
        <taxon>Gordonia</taxon>
    </lineage>
</organism>
<dbReference type="GO" id="GO:0044550">
    <property type="term" value="P:secondary metabolite biosynthetic process"/>
    <property type="evidence" value="ECO:0007669"/>
    <property type="project" value="TreeGrafter"/>
</dbReference>
<protein>
    <submittedName>
        <fullName evidence="5">Amino acid adenylation domain protein</fullName>
    </submittedName>
</protein>
<dbReference type="SMART" id="SM00823">
    <property type="entry name" value="PKS_PP"/>
    <property type="match status" value="1"/>
</dbReference>
<dbReference type="Pfam" id="PF13193">
    <property type="entry name" value="AMP-binding_C"/>
    <property type="match status" value="1"/>
</dbReference>
<evidence type="ECO:0000256" key="1">
    <source>
        <dbReference type="ARBA" id="ARBA00001957"/>
    </source>
</evidence>
<dbReference type="Pfam" id="PF00550">
    <property type="entry name" value="PP-binding"/>
    <property type="match status" value="1"/>
</dbReference>
<gene>
    <name evidence="5" type="ordered locus">Gbro_0632</name>
</gene>
<dbReference type="GO" id="GO:0008610">
    <property type="term" value="P:lipid biosynthetic process"/>
    <property type="evidence" value="ECO:0007669"/>
    <property type="project" value="UniProtKB-ARBA"/>
</dbReference>
<evidence type="ECO:0000313" key="6">
    <source>
        <dbReference type="Proteomes" id="UP000001219"/>
    </source>
</evidence>
<reference evidence="6" key="1">
    <citation type="submission" date="2009-10" db="EMBL/GenBank/DDBJ databases">
        <title>The complete chromosome of Gordonia bronchialis DSM 43247.</title>
        <authorList>
            <consortium name="US DOE Joint Genome Institute (JGI-PGF)"/>
            <person name="Lucas S."/>
            <person name="Copeland A."/>
            <person name="Lapidus A."/>
            <person name="Glavina del Rio T."/>
            <person name="Dalin E."/>
            <person name="Tice H."/>
            <person name="Bruce D."/>
            <person name="Goodwin L."/>
            <person name="Pitluck S."/>
            <person name="Kyrpides N."/>
            <person name="Mavromatis K."/>
            <person name="Ivanova N."/>
            <person name="Ovchinnikova G."/>
            <person name="Saunders E."/>
            <person name="Brettin T."/>
            <person name="Detter J.C."/>
            <person name="Han C."/>
            <person name="Larimer F."/>
            <person name="Land M."/>
            <person name="Hauser L."/>
            <person name="Markowitz V."/>
            <person name="Cheng J.-F."/>
            <person name="Hugenholtz P."/>
            <person name="Woyke T."/>
            <person name="Wu D."/>
            <person name="Jando M."/>
            <person name="Schneider S."/>
            <person name="Goeker M."/>
            <person name="Klenk H.-P."/>
            <person name="Eisen J.A."/>
        </authorList>
    </citation>
    <scope>NUCLEOTIDE SEQUENCE [LARGE SCALE GENOMIC DNA]</scope>
    <source>
        <strain evidence="6">ATCC 25592 / DSM 43247 / BCRC 13721 / JCM 3198 / KCTC 3076 / NBRC 16047 / NCTC 10667</strain>
    </source>
</reference>
<evidence type="ECO:0000259" key="4">
    <source>
        <dbReference type="PROSITE" id="PS50075"/>
    </source>
</evidence>
<dbReference type="KEGG" id="gbr:Gbro_0632"/>
<dbReference type="UniPathway" id="UPA00011"/>
<dbReference type="SUPFAM" id="SSF56801">
    <property type="entry name" value="Acetyl-CoA synthetase-like"/>
    <property type="match status" value="1"/>
</dbReference>
<dbReference type="Gene3D" id="3.40.50.980">
    <property type="match status" value="2"/>
</dbReference>
<dbReference type="InterPro" id="IPR045851">
    <property type="entry name" value="AMP-bd_C_sf"/>
</dbReference>
<dbReference type="RefSeq" id="WP_012832546.1">
    <property type="nucleotide sequence ID" value="NC_013441.1"/>
</dbReference>
<dbReference type="Gene3D" id="3.30.300.30">
    <property type="match status" value="1"/>
</dbReference>
<dbReference type="InterPro" id="IPR000873">
    <property type="entry name" value="AMP-dep_synth/lig_dom"/>
</dbReference>
<dbReference type="GO" id="GO:0043041">
    <property type="term" value="P:amino acid activation for nonribosomal peptide biosynthetic process"/>
    <property type="evidence" value="ECO:0007669"/>
    <property type="project" value="TreeGrafter"/>
</dbReference>
<dbReference type="Pfam" id="PF00501">
    <property type="entry name" value="AMP-binding"/>
    <property type="match status" value="1"/>
</dbReference>
<dbReference type="eggNOG" id="COG1020">
    <property type="taxonomic scope" value="Bacteria"/>
</dbReference>
<dbReference type="OrthoDB" id="2472181at2"/>
<dbReference type="InterPro" id="IPR010071">
    <property type="entry name" value="AA_adenyl_dom"/>
</dbReference>
<dbReference type="FunFam" id="3.40.50.12780:FF:000012">
    <property type="entry name" value="Non-ribosomal peptide synthetase"/>
    <property type="match status" value="1"/>
</dbReference>
<dbReference type="STRING" id="526226.Gbro_0632"/>
<dbReference type="Pfam" id="PF00668">
    <property type="entry name" value="Condensation"/>
    <property type="match status" value="2"/>
</dbReference>
<dbReference type="Gene3D" id="3.30.559.30">
    <property type="entry name" value="Nonribosomal peptide synthetase, condensation domain"/>
    <property type="match status" value="2"/>
</dbReference>
<comment type="cofactor">
    <cofactor evidence="1">
        <name>pantetheine 4'-phosphate</name>
        <dbReference type="ChEBI" id="CHEBI:47942"/>
    </cofactor>
</comment>
<dbReference type="PANTHER" id="PTHR45527">
    <property type="entry name" value="NONRIBOSOMAL PEPTIDE SYNTHETASE"/>
    <property type="match status" value="1"/>
</dbReference>
<dbReference type="InterPro" id="IPR025110">
    <property type="entry name" value="AMP-bd_C"/>
</dbReference>
<keyword evidence="6" id="KW-1185">Reference proteome</keyword>
<dbReference type="PROSITE" id="PS00455">
    <property type="entry name" value="AMP_BINDING"/>
    <property type="match status" value="1"/>
</dbReference>
<dbReference type="SUPFAM" id="SSF52777">
    <property type="entry name" value="CoA-dependent acyltransferases"/>
    <property type="match status" value="4"/>
</dbReference>
<dbReference type="InterPro" id="IPR036736">
    <property type="entry name" value="ACP-like_sf"/>
</dbReference>
<dbReference type="GO" id="GO:0031177">
    <property type="term" value="F:phosphopantetheine binding"/>
    <property type="evidence" value="ECO:0007669"/>
    <property type="project" value="InterPro"/>
</dbReference>
<evidence type="ECO:0000256" key="3">
    <source>
        <dbReference type="ARBA" id="ARBA00022553"/>
    </source>
</evidence>
<dbReference type="PROSITE" id="PS50075">
    <property type="entry name" value="CARRIER"/>
    <property type="match status" value="1"/>
</dbReference>
<name>D0L272_GORB4</name>